<dbReference type="AlphaFoldDB" id="A0A813QSF0"/>
<comment type="caution">
    <text evidence="1">The sequence shown here is derived from an EMBL/GenBank/DDBJ whole genome shotgun (WGS) entry which is preliminary data.</text>
</comment>
<accession>A0A813QSF0</accession>
<gene>
    <name evidence="1" type="ORF">XAT740_LOCUS1487</name>
</gene>
<keyword evidence="2" id="KW-1185">Reference proteome</keyword>
<name>A0A813QSF0_ADIRI</name>
<organism evidence="1 2">
    <name type="scientific">Adineta ricciae</name>
    <name type="common">Rotifer</name>
    <dbReference type="NCBI Taxonomy" id="249248"/>
    <lineage>
        <taxon>Eukaryota</taxon>
        <taxon>Metazoa</taxon>
        <taxon>Spiralia</taxon>
        <taxon>Gnathifera</taxon>
        <taxon>Rotifera</taxon>
        <taxon>Eurotatoria</taxon>
        <taxon>Bdelloidea</taxon>
        <taxon>Adinetida</taxon>
        <taxon>Adinetidae</taxon>
        <taxon>Adineta</taxon>
    </lineage>
</organism>
<protein>
    <submittedName>
        <fullName evidence="1">Uncharacterized protein</fullName>
    </submittedName>
</protein>
<dbReference type="Proteomes" id="UP000663828">
    <property type="component" value="Unassembled WGS sequence"/>
</dbReference>
<sequence length="152" mass="17750">METSRIMHVVYQHLPEFLKKKLSHKDHLLSQTLHSQLSIFASMTNIPNHYEEHLIYDTDGCLLFMQTAQSNLSLFNVSCDSLNFDDDEDFHMELRSTTINTSKQYTSSIDIHTQIKQMNCRSTMVLSDEMDSVRKTNTLQRWKGVDLLNVYT</sequence>
<proteinExistence type="predicted"/>
<evidence type="ECO:0000313" key="1">
    <source>
        <dbReference type="EMBL" id="CAF0771725.1"/>
    </source>
</evidence>
<evidence type="ECO:0000313" key="2">
    <source>
        <dbReference type="Proteomes" id="UP000663828"/>
    </source>
</evidence>
<dbReference type="EMBL" id="CAJNOR010000046">
    <property type="protein sequence ID" value="CAF0771725.1"/>
    <property type="molecule type" value="Genomic_DNA"/>
</dbReference>
<reference evidence="1" key="1">
    <citation type="submission" date="2021-02" db="EMBL/GenBank/DDBJ databases">
        <authorList>
            <person name="Nowell W R."/>
        </authorList>
    </citation>
    <scope>NUCLEOTIDE SEQUENCE</scope>
</reference>